<feature type="region of interest" description="Disordered" evidence="13">
    <location>
        <begin position="1"/>
        <end position="24"/>
    </location>
</feature>
<evidence type="ECO:0000256" key="6">
    <source>
        <dbReference type="ARBA" id="ARBA00022763"/>
    </source>
</evidence>
<dbReference type="PANTHER" id="PTHR19306">
    <property type="entry name" value="STRUCTURAL MAINTENANCE OF CHROMOSOMES 5,6 SMC5, SMC6"/>
    <property type="match status" value="1"/>
</dbReference>
<evidence type="ECO:0000256" key="4">
    <source>
        <dbReference type="ARBA" id="ARBA00022454"/>
    </source>
</evidence>
<dbReference type="GO" id="GO:0035861">
    <property type="term" value="C:site of double-strand break"/>
    <property type="evidence" value="ECO:0007669"/>
    <property type="project" value="TreeGrafter"/>
</dbReference>
<proteinExistence type="inferred from homology"/>
<dbReference type="PANTHER" id="PTHR19306:SF6">
    <property type="entry name" value="STRUCTURAL MAINTENANCE OF CHROMOSOMES PROTEIN 6"/>
    <property type="match status" value="1"/>
</dbReference>
<keyword evidence="16" id="KW-1185">Reference proteome</keyword>
<sequence length="1035" mass="119309">MGSKRKSILNDPLKSSKKPKLDNDSKSYLRRAGVVNRMVLKNFMCHSLLEVDFSTNNKSFVIGNNGSGKSAILTALIIGLGGKATLTNRGNNVKEFVKVGKTSASIEIELYNEGPMAYKNNLYGNTITIVRNITSTGGSYKIKSARGQIISTHSKEVHNITSSLNIQVDNPVCLLTQDTSRNFLSSKDPKNKFSLFKKATQLETIESEFIKISANRDDCCKLLSKKQKDFLNLQEEIKKLKATVDAYQRIMSLKERKLLIQKELLWAEVKEAEDELARAQENRDTVIKEFEELQLKTQSRSQDVEIYEEDIKSNMLLYEKLQRELESEQERQLTNKGQLKQMQSMLTTKKLEKQSISIQIETKDKNVENLRKQIAENSENISNAEQQKQQRMRMLEDNQKKLKEFDSHLETAQNDLIQVKSDLTKKKDDETSLRTELDLIARKISEEESNLAALRKESGNVLILYGRNIPHTLALIDKYADRFTHKPKGPLGAYIKLRDKKWDVAVEGYLGQSILRAFTVDNQRDGKLLQEIFAKTIEKGQPKPMIITSKFVEQRHDVRKNLVRAPKDCISLYDVLSIDDPVVANCIIDQKSIESILLVPNNNRAIELMSNRRNVPAHCIQSITIKGDRYYPDPHYKTYASEYHTARFLQVNTEERAQAIQESIRRSMNNQTVMSNQLQALKREMNHMTQRQNELQEKIKKVNIVKNQIRTVYEDLSNQLEPETQDIANLEKILQEEQSSIAAMSAAMEKTDEEIAKFQRQIDEAKEALMQSKNFYKSLEERGNSFLEKNDHNRAKIRQIKNKREFDDKRLNELKLKVKEAEALISAKQEDASRKTKEAANVCERPAELRPVNHIFMEIQDMTRKITRIETESINIVEVVAAYRNLVNKSQEVSIVMHKLQATVKHLNGCMELRRKHYKLTENYFVTYMQHSFKVMPQQGALSAGTTSNLSGGERSFSTVAFLYSLWQCMDFPFYFLDEFDVYMDKLNRTKVIDILLLYARSKPNLQFVFLTPQEVSFLPKDVTVLKLMDPERNA</sequence>
<feature type="coiled-coil region" evidence="12">
    <location>
        <begin position="678"/>
        <end position="838"/>
    </location>
</feature>
<dbReference type="GO" id="GO:0003697">
    <property type="term" value="F:single-stranded DNA binding"/>
    <property type="evidence" value="ECO:0007669"/>
    <property type="project" value="TreeGrafter"/>
</dbReference>
<evidence type="ECO:0000313" key="15">
    <source>
        <dbReference type="EMBL" id="KAF7273558.1"/>
    </source>
</evidence>
<keyword evidence="11" id="KW-0539">Nucleus</keyword>
<dbReference type="OrthoDB" id="10072614at2759"/>
<evidence type="ECO:0000256" key="7">
    <source>
        <dbReference type="ARBA" id="ARBA00022840"/>
    </source>
</evidence>
<keyword evidence="8 12" id="KW-0175">Coiled coil</keyword>
<evidence type="ECO:0000256" key="2">
    <source>
        <dbReference type="ARBA" id="ARBA00004286"/>
    </source>
</evidence>
<evidence type="ECO:0000256" key="9">
    <source>
        <dbReference type="ARBA" id="ARBA00023172"/>
    </source>
</evidence>
<organism evidence="15 16">
    <name type="scientific">Rhynchophorus ferrugineus</name>
    <name type="common">Red palm weevil</name>
    <name type="synonym">Curculio ferrugineus</name>
    <dbReference type="NCBI Taxonomy" id="354439"/>
    <lineage>
        <taxon>Eukaryota</taxon>
        <taxon>Metazoa</taxon>
        <taxon>Ecdysozoa</taxon>
        <taxon>Arthropoda</taxon>
        <taxon>Hexapoda</taxon>
        <taxon>Insecta</taxon>
        <taxon>Pterygota</taxon>
        <taxon>Neoptera</taxon>
        <taxon>Endopterygota</taxon>
        <taxon>Coleoptera</taxon>
        <taxon>Polyphaga</taxon>
        <taxon>Cucujiformia</taxon>
        <taxon>Curculionidae</taxon>
        <taxon>Dryophthorinae</taxon>
        <taxon>Rhynchophorus</taxon>
    </lineage>
</organism>
<evidence type="ECO:0000259" key="14">
    <source>
        <dbReference type="Pfam" id="PF13476"/>
    </source>
</evidence>
<accession>A0A834I7J1</accession>
<keyword evidence="4" id="KW-0158">Chromosome</keyword>
<dbReference type="GO" id="GO:0030915">
    <property type="term" value="C:Smc5-Smc6 complex"/>
    <property type="evidence" value="ECO:0007669"/>
    <property type="project" value="TreeGrafter"/>
</dbReference>
<evidence type="ECO:0000256" key="3">
    <source>
        <dbReference type="ARBA" id="ARBA00006793"/>
    </source>
</evidence>
<dbReference type="AlphaFoldDB" id="A0A834I7J1"/>
<dbReference type="SUPFAM" id="SSF52540">
    <property type="entry name" value="P-loop containing nucleoside triphosphate hydrolases"/>
    <property type="match status" value="1"/>
</dbReference>
<gene>
    <name evidence="15" type="ORF">GWI33_013720</name>
</gene>
<dbReference type="EMBL" id="JAACXV010013370">
    <property type="protein sequence ID" value="KAF7273558.1"/>
    <property type="molecule type" value="Genomic_DNA"/>
</dbReference>
<evidence type="ECO:0000256" key="11">
    <source>
        <dbReference type="ARBA" id="ARBA00023242"/>
    </source>
</evidence>
<evidence type="ECO:0000256" key="12">
    <source>
        <dbReference type="SAM" id="Coils"/>
    </source>
</evidence>
<keyword evidence="7" id="KW-0067">ATP-binding</keyword>
<dbReference type="Gene3D" id="3.40.50.300">
    <property type="entry name" value="P-loop containing nucleotide triphosphate hydrolases"/>
    <property type="match status" value="2"/>
</dbReference>
<comment type="similarity">
    <text evidence="3">Belongs to the SMC family. SMC6 subfamily.</text>
</comment>
<dbReference type="Pfam" id="PF13476">
    <property type="entry name" value="AAA_23"/>
    <property type="match status" value="1"/>
</dbReference>
<dbReference type="InterPro" id="IPR027417">
    <property type="entry name" value="P-loop_NTPase"/>
</dbReference>
<dbReference type="GO" id="GO:0005634">
    <property type="term" value="C:nucleus"/>
    <property type="evidence" value="ECO:0007669"/>
    <property type="project" value="UniProtKB-SubCell"/>
</dbReference>
<evidence type="ECO:0000256" key="5">
    <source>
        <dbReference type="ARBA" id="ARBA00022741"/>
    </source>
</evidence>
<dbReference type="InterPro" id="IPR038729">
    <property type="entry name" value="Rad50/SbcC_AAA"/>
</dbReference>
<evidence type="ECO:0000256" key="1">
    <source>
        <dbReference type="ARBA" id="ARBA00004123"/>
    </source>
</evidence>
<dbReference type="GO" id="GO:0000724">
    <property type="term" value="P:double-strand break repair via homologous recombination"/>
    <property type="evidence" value="ECO:0007669"/>
    <property type="project" value="TreeGrafter"/>
</dbReference>
<keyword evidence="6" id="KW-0227">DNA damage</keyword>
<evidence type="ECO:0000256" key="8">
    <source>
        <dbReference type="ARBA" id="ARBA00023054"/>
    </source>
</evidence>
<dbReference type="GO" id="GO:0016887">
    <property type="term" value="F:ATP hydrolysis activity"/>
    <property type="evidence" value="ECO:0007669"/>
    <property type="project" value="InterPro"/>
</dbReference>
<comment type="caution">
    <text evidence="15">The sequence shown here is derived from an EMBL/GenBank/DDBJ whole genome shotgun (WGS) entry which is preliminary data.</text>
</comment>
<protein>
    <recommendedName>
        <fullName evidence="14">Rad50/SbcC-type AAA domain-containing protein</fullName>
    </recommendedName>
</protein>
<keyword evidence="9" id="KW-0233">DNA recombination</keyword>
<dbReference type="Proteomes" id="UP000625711">
    <property type="component" value="Unassembled WGS sequence"/>
</dbReference>
<keyword evidence="5" id="KW-0547">Nucleotide-binding</keyword>
<evidence type="ECO:0000256" key="10">
    <source>
        <dbReference type="ARBA" id="ARBA00023204"/>
    </source>
</evidence>
<dbReference type="GO" id="GO:0005524">
    <property type="term" value="F:ATP binding"/>
    <property type="evidence" value="ECO:0007669"/>
    <property type="project" value="UniProtKB-KW"/>
</dbReference>
<comment type="subcellular location">
    <subcellularLocation>
        <location evidence="2">Chromosome</location>
    </subcellularLocation>
    <subcellularLocation>
        <location evidence="1">Nucleus</location>
    </subcellularLocation>
</comment>
<feature type="coiled-coil region" evidence="12">
    <location>
        <begin position="223"/>
        <end position="457"/>
    </location>
</feature>
<evidence type="ECO:0000256" key="13">
    <source>
        <dbReference type="SAM" id="MobiDB-lite"/>
    </source>
</evidence>
<reference evidence="15" key="1">
    <citation type="submission" date="2020-08" db="EMBL/GenBank/DDBJ databases">
        <title>Genome sequencing and assembly of the red palm weevil Rhynchophorus ferrugineus.</title>
        <authorList>
            <person name="Dias G.B."/>
            <person name="Bergman C.M."/>
            <person name="Manee M."/>
        </authorList>
    </citation>
    <scope>NUCLEOTIDE SEQUENCE</scope>
    <source>
        <strain evidence="15">AA-2017</strain>
        <tissue evidence="15">Whole larva</tissue>
    </source>
</reference>
<dbReference type="GO" id="GO:0003684">
    <property type="term" value="F:damaged DNA binding"/>
    <property type="evidence" value="ECO:0007669"/>
    <property type="project" value="TreeGrafter"/>
</dbReference>
<evidence type="ECO:0000313" key="16">
    <source>
        <dbReference type="Proteomes" id="UP000625711"/>
    </source>
</evidence>
<feature type="domain" description="Rad50/SbcC-type AAA" evidence="14">
    <location>
        <begin position="37"/>
        <end position="241"/>
    </location>
</feature>
<name>A0A834I7J1_RHYFE</name>
<keyword evidence="10" id="KW-0234">DNA repair</keyword>